<reference evidence="1" key="1">
    <citation type="submission" date="2023-03" db="EMBL/GenBank/DDBJ databases">
        <title>Massive genome expansion in bonnet fungi (Mycena s.s.) driven by repeated elements and novel gene families across ecological guilds.</title>
        <authorList>
            <consortium name="Lawrence Berkeley National Laboratory"/>
            <person name="Harder C.B."/>
            <person name="Miyauchi S."/>
            <person name="Viragh M."/>
            <person name="Kuo A."/>
            <person name="Thoen E."/>
            <person name="Andreopoulos B."/>
            <person name="Lu D."/>
            <person name="Skrede I."/>
            <person name="Drula E."/>
            <person name="Henrissat B."/>
            <person name="Morin E."/>
            <person name="Kohler A."/>
            <person name="Barry K."/>
            <person name="LaButti K."/>
            <person name="Morin E."/>
            <person name="Salamov A."/>
            <person name="Lipzen A."/>
            <person name="Mereny Z."/>
            <person name="Hegedus B."/>
            <person name="Baldrian P."/>
            <person name="Stursova M."/>
            <person name="Weitz H."/>
            <person name="Taylor A."/>
            <person name="Grigoriev I.V."/>
            <person name="Nagy L.G."/>
            <person name="Martin F."/>
            <person name="Kauserud H."/>
        </authorList>
    </citation>
    <scope>NUCLEOTIDE SEQUENCE</scope>
    <source>
        <strain evidence="1">CBHHK002</strain>
    </source>
</reference>
<evidence type="ECO:0000313" key="1">
    <source>
        <dbReference type="EMBL" id="KAJ7359668.1"/>
    </source>
</evidence>
<organism evidence="1 2">
    <name type="scientific">Mycena albidolilacea</name>
    <dbReference type="NCBI Taxonomy" id="1033008"/>
    <lineage>
        <taxon>Eukaryota</taxon>
        <taxon>Fungi</taxon>
        <taxon>Dikarya</taxon>
        <taxon>Basidiomycota</taxon>
        <taxon>Agaricomycotina</taxon>
        <taxon>Agaricomycetes</taxon>
        <taxon>Agaricomycetidae</taxon>
        <taxon>Agaricales</taxon>
        <taxon>Marasmiineae</taxon>
        <taxon>Mycenaceae</taxon>
        <taxon>Mycena</taxon>
    </lineage>
</organism>
<sequence length="383" mass="42532">MVPFPQELFDAIIDEIHDKETLKACALVGSSFLPPSQRKLFRKVRLPGGLGRRSRDTSAALAESPHLVSYVRDLTILMASTVPNSVAMAGMLRLAQNIESLVVFGRAVNWNHLKHEACSALIDCLSRPSLRLLYLSSMQGVSAALISAATAIPVVSFVHIRMDVREEISEQLHASAPAPRLRHLILGDSGPAVRLICDFLLHPRNPAYTQQIEHLEIHIDQCNASYVERIMAACAATLKYLAVYATDLIQLPLLPFVLEVEIKVFVGDNRRLPAFFSHNFSQIASSLPLAETITLVVFVDPLRPGPEIEWPDEGPLPIFGPSFMDRTQLLHLRQVHCILRRQSTFGDISTVFDRFVPAMESTMPGLRGTGILRCTLDNPQQLH</sequence>
<keyword evidence="2" id="KW-1185">Reference proteome</keyword>
<accession>A0AAD7F0A8</accession>
<protein>
    <submittedName>
        <fullName evidence="1">Uncharacterized protein</fullName>
    </submittedName>
</protein>
<name>A0AAD7F0A8_9AGAR</name>
<evidence type="ECO:0000313" key="2">
    <source>
        <dbReference type="Proteomes" id="UP001218218"/>
    </source>
</evidence>
<dbReference type="EMBL" id="JARIHO010000006">
    <property type="protein sequence ID" value="KAJ7359668.1"/>
    <property type="molecule type" value="Genomic_DNA"/>
</dbReference>
<gene>
    <name evidence="1" type="ORF">DFH08DRAFT_414777</name>
</gene>
<comment type="caution">
    <text evidence="1">The sequence shown here is derived from an EMBL/GenBank/DDBJ whole genome shotgun (WGS) entry which is preliminary data.</text>
</comment>
<proteinExistence type="predicted"/>
<dbReference type="AlphaFoldDB" id="A0AAD7F0A8"/>
<dbReference type="Proteomes" id="UP001218218">
    <property type="component" value="Unassembled WGS sequence"/>
</dbReference>